<dbReference type="InterPro" id="IPR017853">
    <property type="entry name" value="GH"/>
</dbReference>
<dbReference type="InterPro" id="IPR001547">
    <property type="entry name" value="Glyco_hydro_5"/>
</dbReference>
<evidence type="ECO:0000259" key="6">
    <source>
        <dbReference type="Pfam" id="PF00150"/>
    </source>
</evidence>
<protein>
    <submittedName>
        <fullName evidence="8">Cellulase domain-containing protein</fullName>
    </submittedName>
</protein>
<sequence length="562" mass="63383">MLVSAFFLIILCTFFEVGEMTDLGQNAISAVQNSPQIRHNAFDQMATSSRQQPFRNELYGGTSSNVENEEIYPTQNTARNRGFKVGRGKGIKRQQQQPQRGPIGMAMLYIIMLVSMLVPQIPQNLMIQNNNKFMPIKPQIRAYGNGYECNFRYKMPANSNVKNVKIWGTMESTKRHMLLLVDKEIESCQTEELEEQGTVAYCDTKVRIEPEQLAQLQRMTVGEAIDAVFRGDAYDDGDAFRQQNLAASSAMPPPYGRLTVSGNKLIGQSGQIVQLTGMSLFWSQWNERFWNSMTVKKLKCDWHVNVIRAPLGVENAGGYLQNPLVELRQLRNVIDACIEWGVYVVVDWHYTSDREYTTKAVEFFTAIAQKYRGVPNLIYEGWNEAVSLSWSQMVPYHLKIIKAIRDNTDNVIICGTPSYDMSLGGPLANPIGEKNIMYTFHWYAADGGGNGNGGNGGDDQFLSRAKAAYSDGLPLFCTEYGLASGGENKALNKKQAQKWWQWMNDAKISHINWCIWDEQNNGNPIIKGTTPEELGFDYVLTEDGRIVKGMLLERNPESTCPL</sequence>
<dbReference type="PANTHER" id="PTHR34142">
    <property type="entry name" value="ENDO-BETA-1,4-GLUCANASE A"/>
    <property type="match status" value="1"/>
</dbReference>
<proteinExistence type="inferred from homology"/>
<evidence type="ECO:0000313" key="7">
    <source>
        <dbReference type="Proteomes" id="UP000050741"/>
    </source>
</evidence>
<dbReference type="Gene3D" id="3.20.20.80">
    <property type="entry name" value="Glycosidases"/>
    <property type="match status" value="1"/>
</dbReference>
<feature type="signal peptide" evidence="5">
    <location>
        <begin position="1"/>
        <end position="20"/>
    </location>
</feature>
<comment type="similarity">
    <text evidence="1 4">Belongs to the glycosyl hydrolase 5 (cellulase A) family.</text>
</comment>
<dbReference type="PANTHER" id="PTHR34142:SF1">
    <property type="entry name" value="GLYCOSIDE HYDROLASE FAMILY 5 DOMAIN-CONTAINING PROTEIN"/>
    <property type="match status" value="1"/>
</dbReference>
<keyword evidence="5" id="KW-0732">Signal</keyword>
<organism evidence="7 8">
    <name type="scientific">Globodera pallida</name>
    <name type="common">Potato cyst nematode worm</name>
    <name type="synonym">Heterodera pallida</name>
    <dbReference type="NCBI Taxonomy" id="36090"/>
    <lineage>
        <taxon>Eukaryota</taxon>
        <taxon>Metazoa</taxon>
        <taxon>Ecdysozoa</taxon>
        <taxon>Nematoda</taxon>
        <taxon>Chromadorea</taxon>
        <taxon>Rhabditida</taxon>
        <taxon>Tylenchina</taxon>
        <taxon>Tylenchomorpha</taxon>
        <taxon>Tylenchoidea</taxon>
        <taxon>Heteroderidae</taxon>
        <taxon>Heteroderinae</taxon>
        <taxon>Globodera</taxon>
    </lineage>
</organism>
<evidence type="ECO:0000256" key="2">
    <source>
        <dbReference type="ARBA" id="ARBA00022801"/>
    </source>
</evidence>
<name>A0A183CG53_GLOPA</name>
<feature type="domain" description="Glycoside hydrolase family 5" evidence="6">
    <location>
        <begin position="268"/>
        <end position="518"/>
    </location>
</feature>
<dbReference type="GO" id="GO:0000272">
    <property type="term" value="P:polysaccharide catabolic process"/>
    <property type="evidence" value="ECO:0007669"/>
    <property type="project" value="InterPro"/>
</dbReference>
<evidence type="ECO:0000256" key="1">
    <source>
        <dbReference type="ARBA" id="ARBA00005641"/>
    </source>
</evidence>
<evidence type="ECO:0000256" key="5">
    <source>
        <dbReference type="SAM" id="SignalP"/>
    </source>
</evidence>
<dbReference type="AlphaFoldDB" id="A0A183CG53"/>
<evidence type="ECO:0000313" key="8">
    <source>
        <dbReference type="WBParaSite" id="GPLIN_001185800"/>
    </source>
</evidence>
<reference evidence="8" key="2">
    <citation type="submission" date="2016-06" db="UniProtKB">
        <authorList>
            <consortium name="WormBaseParasite"/>
        </authorList>
    </citation>
    <scope>IDENTIFICATION</scope>
</reference>
<evidence type="ECO:0000256" key="4">
    <source>
        <dbReference type="RuleBase" id="RU361153"/>
    </source>
</evidence>
<dbReference type="Proteomes" id="UP000050741">
    <property type="component" value="Unassembled WGS sequence"/>
</dbReference>
<dbReference type="GO" id="GO:0004553">
    <property type="term" value="F:hydrolase activity, hydrolyzing O-glycosyl compounds"/>
    <property type="evidence" value="ECO:0007669"/>
    <property type="project" value="InterPro"/>
</dbReference>
<accession>A0A183CG53</accession>
<dbReference type="WBParaSite" id="GPLIN_001185800">
    <property type="protein sequence ID" value="GPLIN_001185800"/>
    <property type="gene ID" value="GPLIN_001185800"/>
</dbReference>
<feature type="chain" id="PRO_5008147574" evidence="5">
    <location>
        <begin position="21"/>
        <end position="562"/>
    </location>
</feature>
<dbReference type="SUPFAM" id="SSF51445">
    <property type="entry name" value="(Trans)glycosidases"/>
    <property type="match status" value="1"/>
</dbReference>
<keyword evidence="2 4" id="KW-0378">Hydrolase</keyword>
<dbReference type="Pfam" id="PF00150">
    <property type="entry name" value="Cellulase"/>
    <property type="match status" value="1"/>
</dbReference>
<evidence type="ECO:0000256" key="3">
    <source>
        <dbReference type="ARBA" id="ARBA00023295"/>
    </source>
</evidence>
<reference evidence="7" key="1">
    <citation type="submission" date="2014-05" db="EMBL/GenBank/DDBJ databases">
        <title>The genome and life-stage specific transcriptomes of Globodera pallida elucidate key aspects of plant parasitism by a cyst nematode.</title>
        <authorList>
            <person name="Cotton J.A."/>
            <person name="Lilley C.J."/>
            <person name="Jones L.M."/>
            <person name="Kikuchi T."/>
            <person name="Reid A.J."/>
            <person name="Thorpe P."/>
            <person name="Tsai I.J."/>
            <person name="Beasley H."/>
            <person name="Blok V."/>
            <person name="Cock P.J.A."/>
            <person name="Van den Akker S.E."/>
            <person name="Holroyd N."/>
            <person name="Hunt M."/>
            <person name="Mantelin S."/>
            <person name="Naghra H."/>
            <person name="Pain A."/>
            <person name="Palomares-Rius J.E."/>
            <person name="Zarowiecki M."/>
            <person name="Berriman M."/>
            <person name="Jones J.T."/>
            <person name="Urwin P.E."/>
        </authorList>
    </citation>
    <scope>NUCLEOTIDE SEQUENCE [LARGE SCALE GENOMIC DNA]</scope>
    <source>
        <strain evidence="7">Lindley</strain>
    </source>
</reference>
<keyword evidence="3 4" id="KW-0326">Glycosidase</keyword>
<keyword evidence="7" id="KW-1185">Reference proteome</keyword>